<feature type="compositionally biased region" description="Basic and acidic residues" evidence="1">
    <location>
        <begin position="8"/>
        <end position="20"/>
    </location>
</feature>
<name>A0ABQ7GCC2_DUNSA</name>
<accession>A0ABQ7GCC2</accession>
<proteinExistence type="predicted"/>
<dbReference type="Proteomes" id="UP000815325">
    <property type="component" value="Unassembled WGS sequence"/>
</dbReference>
<gene>
    <name evidence="2" type="ORF">DUNSADRAFT_11929</name>
</gene>
<organism evidence="2 3">
    <name type="scientific">Dunaliella salina</name>
    <name type="common">Green alga</name>
    <name type="synonym">Protococcus salinus</name>
    <dbReference type="NCBI Taxonomy" id="3046"/>
    <lineage>
        <taxon>Eukaryota</taxon>
        <taxon>Viridiplantae</taxon>
        <taxon>Chlorophyta</taxon>
        <taxon>core chlorophytes</taxon>
        <taxon>Chlorophyceae</taxon>
        <taxon>CS clade</taxon>
        <taxon>Chlamydomonadales</taxon>
        <taxon>Dunaliellaceae</taxon>
        <taxon>Dunaliella</taxon>
    </lineage>
</organism>
<feature type="region of interest" description="Disordered" evidence="1">
    <location>
        <begin position="1"/>
        <end position="20"/>
    </location>
</feature>
<dbReference type="EMBL" id="MU069886">
    <property type="protein sequence ID" value="KAF5832257.1"/>
    <property type="molecule type" value="Genomic_DNA"/>
</dbReference>
<evidence type="ECO:0000313" key="2">
    <source>
        <dbReference type="EMBL" id="KAF5832257.1"/>
    </source>
</evidence>
<evidence type="ECO:0000313" key="3">
    <source>
        <dbReference type="Proteomes" id="UP000815325"/>
    </source>
</evidence>
<protein>
    <submittedName>
        <fullName evidence="2">Uncharacterized protein</fullName>
    </submittedName>
</protein>
<evidence type="ECO:0000256" key="1">
    <source>
        <dbReference type="SAM" id="MobiDB-lite"/>
    </source>
</evidence>
<keyword evidence="3" id="KW-1185">Reference proteome</keyword>
<reference evidence="2" key="1">
    <citation type="submission" date="2017-08" db="EMBL/GenBank/DDBJ databases">
        <authorList>
            <person name="Polle J.E."/>
            <person name="Barry K."/>
            <person name="Cushman J."/>
            <person name="Schmutz J."/>
            <person name="Tran D."/>
            <person name="Hathwaick L.T."/>
            <person name="Yim W.C."/>
            <person name="Jenkins J."/>
            <person name="Mckie-Krisberg Z.M."/>
            <person name="Prochnik S."/>
            <person name="Lindquist E."/>
            <person name="Dockter R.B."/>
            <person name="Adam C."/>
            <person name="Molina H."/>
            <person name="Bunkerborg J."/>
            <person name="Jin E."/>
            <person name="Buchheim M."/>
            <person name="Magnuson J."/>
        </authorList>
    </citation>
    <scope>NUCLEOTIDE SEQUENCE</scope>
    <source>
        <strain evidence="2">CCAP 19/18</strain>
    </source>
</reference>
<feature type="non-terminal residue" evidence="2">
    <location>
        <position position="1"/>
    </location>
</feature>
<comment type="caution">
    <text evidence="2">The sequence shown here is derived from an EMBL/GenBank/DDBJ whole genome shotgun (WGS) entry which is preliminary data.</text>
</comment>
<sequence length="113" mass="12946">AGCKACRSRTEKQVQQEGEKLKNYHVQDSLEEAANDASARLHAALGDLSGLQEQLIPRREAHWRKVEAHLAERARLIKEDEDLEKEEHAIRLSKPHVYGLYDEYAAIMAWVNL</sequence>